<evidence type="ECO:0000313" key="2">
    <source>
        <dbReference type="EMBL" id="MEN2788668.1"/>
    </source>
</evidence>
<feature type="transmembrane region" description="Helical" evidence="1">
    <location>
        <begin position="98"/>
        <end position="121"/>
    </location>
</feature>
<feature type="transmembrane region" description="Helical" evidence="1">
    <location>
        <begin position="185"/>
        <end position="206"/>
    </location>
</feature>
<feature type="transmembrane region" description="Helical" evidence="1">
    <location>
        <begin position="297"/>
        <end position="316"/>
    </location>
</feature>
<dbReference type="RefSeq" id="WP_343890685.1">
    <property type="nucleotide sequence ID" value="NZ_BAAAEH010000035.1"/>
</dbReference>
<sequence length="343" mass="36234">MYSESDIDGAVAAGAITAQAAAALRNHIAVSQSAPAVDEEHFRLLTGFNDIFVSIAVGLVLVAVAWIGQYVTPPLAGGLVAVVSWALAEYFTRQRRMALPSIILLLAFTGGVAATLVGVMVKLDPEFSDQTNAIIGAGIGLVTAGAAWLHWKRFMVPITVAAGAVALVGVAIALALAAAPAAKDHIYPILLIGGVLVFALAMWWDMSDRERRTRRSDVAFWLHLAAAPLIAHPIFNMLGIFGQDIGVTTALIVFALYLMFGFVALAVDRRALLVSSLVYVLYAMYSLFHSAGAVELAWAFTALAIGSALLTLSAFWHPMRRLVVSTLGGLGSRLPPVGTMVPA</sequence>
<name>A0ABU9XYN9_9SPHN</name>
<feature type="transmembrane region" description="Helical" evidence="1">
    <location>
        <begin position="245"/>
        <end position="265"/>
    </location>
</feature>
<comment type="caution">
    <text evidence="2">The sequence shown here is derived from an EMBL/GenBank/DDBJ whole genome shotgun (WGS) entry which is preliminary data.</text>
</comment>
<dbReference type="Proteomes" id="UP001419910">
    <property type="component" value="Unassembled WGS sequence"/>
</dbReference>
<gene>
    <name evidence="2" type="ORF">ABC974_03450</name>
</gene>
<evidence type="ECO:0000313" key="3">
    <source>
        <dbReference type="Proteomes" id="UP001419910"/>
    </source>
</evidence>
<keyword evidence="3" id="KW-1185">Reference proteome</keyword>
<evidence type="ECO:0000256" key="1">
    <source>
        <dbReference type="SAM" id="Phobius"/>
    </source>
</evidence>
<feature type="transmembrane region" description="Helical" evidence="1">
    <location>
        <begin position="51"/>
        <end position="68"/>
    </location>
</feature>
<dbReference type="EMBL" id="JBDIME010000002">
    <property type="protein sequence ID" value="MEN2788668.1"/>
    <property type="molecule type" value="Genomic_DNA"/>
</dbReference>
<evidence type="ECO:0008006" key="4">
    <source>
        <dbReference type="Google" id="ProtNLM"/>
    </source>
</evidence>
<proteinExistence type="predicted"/>
<feature type="transmembrane region" description="Helical" evidence="1">
    <location>
        <begin position="272"/>
        <end position="291"/>
    </location>
</feature>
<accession>A0ABU9XYN9</accession>
<keyword evidence="1" id="KW-0472">Membrane</keyword>
<keyword evidence="1" id="KW-0812">Transmembrane</keyword>
<protein>
    <recommendedName>
        <fullName evidence="4">DUF2157 domain-containing protein</fullName>
    </recommendedName>
</protein>
<organism evidence="2 3">
    <name type="scientific">Sphingomonas oligophenolica</name>
    <dbReference type="NCBI Taxonomy" id="301154"/>
    <lineage>
        <taxon>Bacteria</taxon>
        <taxon>Pseudomonadati</taxon>
        <taxon>Pseudomonadota</taxon>
        <taxon>Alphaproteobacteria</taxon>
        <taxon>Sphingomonadales</taxon>
        <taxon>Sphingomonadaceae</taxon>
        <taxon>Sphingomonas</taxon>
    </lineage>
</organism>
<reference evidence="2 3" key="1">
    <citation type="submission" date="2024-05" db="EMBL/GenBank/DDBJ databases">
        <authorList>
            <person name="Liu Q."/>
            <person name="Xin Y.-H."/>
        </authorList>
    </citation>
    <scope>NUCLEOTIDE SEQUENCE [LARGE SCALE GENOMIC DNA]</scope>
    <source>
        <strain evidence="2 3">CGMCC 1.10181</strain>
    </source>
</reference>
<feature type="transmembrane region" description="Helical" evidence="1">
    <location>
        <begin position="133"/>
        <end position="151"/>
    </location>
</feature>
<feature type="transmembrane region" description="Helical" evidence="1">
    <location>
        <begin position="74"/>
        <end position="91"/>
    </location>
</feature>
<feature type="transmembrane region" description="Helical" evidence="1">
    <location>
        <begin position="218"/>
        <end position="239"/>
    </location>
</feature>
<feature type="transmembrane region" description="Helical" evidence="1">
    <location>
        <begin position="158"/>
        <end position="179"/>
    </location>
</feature>
<keyword evidence="1" id="KW-1133">Transmembrane helix</keyword>